<evidence type="ECO:0000313" key="1">
    <source>
        <dbReference type="EMBL" id="QQP85028.1"/>
    </source>
</evidence>
<sequence length="141" mass="16235">MSRYILTLLLFIHCIAYSQEEINIIDANIVNKQNLGIPLEICFKQPFTNQLAAKITIVTKDNLTFSRQDIILSFDYQNKTNCLHLNAGVYLLPKRASNELQEQAKNSLKFGNIKSINIKLSRGHGFYYNPENKITEYSKSF</sequence>
<proteinExistence type="predicted"/>
<protein>
    <submittedName>
        <fullName evidence="1">Uncharacterized protein</fullName>
    </submittedName>
</protein>
<dbReference type="RefSeq" id="WP_201091114.1">
    <property type="nucleotide sequence ID" value="NZ_CP067393.1"/>
</dbReference>
<reference evidence="1 2" key="1">
    <citation type="submission" date="2021-01" db="EMBL/GenBank/DDBJ databases">
        <title>Entomomonas sp. F2A isolated from a house cricket (Acheta domesticus).</title>
        <authorList>
            <person name="Spergser J."/>
            <person name="Busse H.-J."/>
        </authorList>
    </citation>
    <scope>NUCLEOTIDE SEQUENCE [LARGE SCALE GENOMIC DNA]</scope>
    <source>
        <strain evidence="1 2">F2A</strain>
    </source>
</reference>
<keyword evidence="2" id="KW-1185">Reference proteome</keyword>
<organism evidence="1 2">
    <name type="scientific">Entomomonas asaccharolytica</name>
    <dbReference type="NCBI Taxonomy" id="2785331"/>
    <lineage>
        <taxon>Bacteria</taxon>
        <taxon>Pseudomonadati</taxon>
        <taxon>Pseudomonadota</taxon>
        <taxon>Gammaproteobacteria</taxon>
        <taxon>Pseudomonadales</taxon>
        <taxon>Pseudomonadaceae</taxon>
        <taxon>Entomomonas</taxon>
    </lineage>
</organism>
<dbReference type="EMBL" id="CP067393">
    <property type="protein sequence ID" value="QQP85028.1"/>
    <property type="molecule type" value="Genomic_DNA"/>
</dbReference>
<dbReference type="KEGG" id="eaz:JHT90_11610"/>
<dbReference type="AlphaFoldDB" id="A0A974NEG8"/>
<name>A0A974NEG8_9GAMM</name>
<dbReference type="Proteomes" id="UP000595278">
    <property type="component" value="Chromosome"/>
</dbReference>
<evidence type="ECO:0000313" key="2">
    <source>
        <dbReference type="Proteomes" id="UP000595278"/>
    </source>
</evidence>
<gene>
    <name evidence="1" type="ORF">JHT90_11610</name>
</gene>
<accession>A0A974NEG8</accession>